<evidence type="ECO:0000256" key="1">
    <source>
        <dbReference type="ARBA" id="ARBA00022450"/>
    </source>
</evidence>
<keyword evidence="2 3" id="KW-0597">Phosphoprotein</keyword>
<dbReference type="PROSITE" id="PS50075">
    <property type="entry name" value="CARRIER"/>
    <property type="match status" value="1"/>
</dbReference>
<comment type="subcellular location">
    <subcellularLocation>
        <location evidence="3">Cytoplasm</location>
    </subcellularLocation>
</comment>
<evidence type="ECO:0000313" key="5">
    <source>
        <dbReference type="EMBL" id="MBW5421334.1"/>
    </source>
</evidence>
<name>A0ABS6YIT3_9ACTN</name>
<comment type="pathway">
    <text evidence="3">Lipid metabolism; fatty acid biosynthesis.</text>
</comment>
<keyword evidence="3" id="KW-0276">Fatty acid metabolism</keyword>
<keyword evidence="3" id="KW-0963">Cytoplasm</keyword>
<keyword evidence="3" id="KW-0275">Fatty acid biosynthesis</keyword>
<accession>A0ABS6YIT3</accession>
<protein>
    <recommendedName>
        <fullName evidence="3">Acyl carrier protein</fullName>
        <shortName evidence="3">ACP</shortName>
    </recommendedName>
</protein>
<feature type="domain" description="Carrier" evidence="4">
    <location>
        <begin position="6"/>
        <end position="81"/>
    </location>
</feature>
<comment type="function">
    <text evidence="3">Carrier of the growing fatty acid chain in fatty acid biosynthesis.</text>
</comment>
<dbReference type="RefSeq" id="WP_219687857.1">
    <property type="nucleotide sequence ID" value="NZ_WMBF01000043.1"/>
</dbReference>
<sequence>MEAEYEDVWDELRTLCAHIMSVPPEHVVPQARLVADLGADSLDVTELQVASEERFGVSLKGSDPAAVSTVGDVAALIVRQRTGSAPGVVAG</sequence>
<dbReference type="Proteomes" id="UP001197114">
    <property type="component" value="Unassembled WGS sequence"/>
</dbReference>
<keyword evidence="1 3" id="KW-0596">Phosphopantetheine</keyword>
<dbReference type="InterPro" id="IPR036736">
    <property type="entry name" value="ACP-like_sf"/>
</dbReference>
<dbReference type="InterPro" id="IPR009081">
    <property type="entry name" value="PP-bd_ACP"/>
</dbReference>
<dbReference type="SUPFAM" id="SSF47336">
    <property type="entry name" value="ACP-like"/>
    <property type="match status" value="1"/>
</dbReference>
<evidence type="ECO:0000313" key="6">
    <source>
        <dbReference type="Proteomes" id="UP001197114"/>
    </source>
</evidence>
<comment type="caution">
    <text evidence="5">The sequence shown here is derived from an EMBL/GenBank/DDBJ whole genome shotgun (WGS) entry which is preliminary data.</text>
</comment>
<dbReference type="Pfam" id="PF00550">
    <property type="entry name" value="PP-binding"/>
    <property type="match status" value="1"/>
</dbReference>
<evidence type="ECO:0000256" key="3">
    <source>
        <dbReference type="HAMAP-Rule" id="MF_01217"/>
    </source>
</evidence>
<evidence type="ECO:0000259" key="4">
    <source>
        <dbReference type="PROSITE" id="PS50075"/>
    </source>
</evidence>
<proteinExistence type="inferred from homology"/>
<gene>
    <name evidence="3" type="primary">acpP</name>
    <name evidence="5" type="ORF">GKQ77_07110</name>
</gene>
<organism evidence="5 6">
    <name type="scientific">Streptomyces anatolicus</name>
    <dbReference type="NCBI Taxonomy" id="2675858"/>
    <lineage>
        <taxon>Bacteria</taxon>
        <taxon>Bacillati</taxon>
        <taxon>Actinomycetota</taxon>
        <taxon>Actinomycetes</taxon>
        <taxon>Kitasatosporales</taxon>
        <taxon>Streptomycetaceae</taxon>
        <taxon>Streptomyces</taxon>
    </lineage>
</organism>
<comment type="similarity">
    <text evidence="3">Belongs to the acyl carrier protein (ACP) family.</text>
</comment>
<dbReference type="EMBL" id="WMBF01000043">
    <property type="protein sequence ID" value="MBW5421334.1"/>
    <property type="molecule type" value="Genomic_DNA"/>
</dbReference>
<comment type="PTM">
    <text evidence="3">4'-phosphopantetheine is transferred from CoA to a specific serine of apo-ACP by AcpS. This modification is essential for activity because fatty acids are bound in thioester linkage to the sulfhydryl of the prosthetic group.</text>
</comment>
<feature type="modified residue" description="O-(pantetheine 4'-phosphoryl)serine" evidence="3">
    <location>
        <position position="41"/>
    </location>
</feature>
<dbReference type="Gene3D" id="1.10.1200.10">
    <property type="entry name" value="ACP-like"/>
    <property type="match status" value="1"/>
</dbReference>
<keyword evidence="3" id="KW-0444">Lipid biosynthesis</keyword>
<dbReference type="InterPro" id="IPR003231">
    <property type="entry name" value="ACP"/>
</dbReference>
<dbReference type="HAMAP" id="MF_01217">
    <property type="entry name" value="Acyl_carrier"/>
    <property type="match status" value="1"/>
</dbReference>
<keyword evidence="3" id="KW-0443">Lipid metabolism</keyword>
<keyword evidence="6" id="KW-1185">Reference proteome</keyword>
<reference evidence="5 6" key="1">
    <citation type="submission" date="2019-11" db="EMBL/GenBank/DDBJ databases">
        <authorList>
            <person name="Ay H."/>
        </authorList>
    </citation>
    <scope>NUCLEOTIDE SEQUENCE [LARGE SCALE GENOMIC DNA]</scope>
    <source>
        <strain evidence="5 6">BG9H</strain>
    </source>
</reference>
<evidence type="ECO:0000256" key="2">
    <source>
        <dbReference type="ARBA" id="ARBA00022553"/>
    </source>
</evidence>